<evidence type="ECO:0000256" key="1">
    <source>
        <dbReference type="SAM" id="MobiDB-lite"/>
    </source>
</evidence>
<proteinExistence type="predicted"/>
<comment type="caution">
    <text evidence="2">The sequence shown here is derived from an EMBL/GenBank/DDBJ whole genome shotgun (WGS) entry which is preliminary data.</text>
</comment>
<keyword evidence="3" id="KW-1185">Reference proteome</keyword>
<name>A0A812N2M0_9DINO</name>
<organism evidence="2 3">
    <name type="scientific">Symbiodinium natans</name>
    <dbReference type="NCBI Taxonomy" id="878477"/>
    <lineage>
        <taxon>Eukaryota</taxon>
        <taxon>Sar</taxon>
        <taxon>Alveolata</taxon>
        <taxon>Dinophyceae</taxon>
        <taxon>Suessiales</taxon>
        <taxon>Symbiodiniaceae</taxon>
        <taxon>Symbiodinium</taxon>
    </lineage>
</organism>
<dbReference type="InterPro" id="IPR029063">
    <property type="entry name" value="SAM-dependent_MTases_sf"/>
</dbReference>
<evidence type="ECO:0000313" key="3">
    <source>
        <dbReference type="Proteomes" id="UP000604046"/>
    </source>
</evidence>
<reference evidence="2" key="1">
    <citation type="submission" date="2021-02" db="EMBL/GenBank/DDBJ databases">
        <authorList>
            <person name="Dougan E. K."/>
            <person name="Rhodes N."/>
            <person name="Thang M."/>
            <person name="Chan C."/>
        </authorList>
    </citation>
    <scope>NUCLEOTIDE SEQUENCE</scope>
</reference>
<sequence length="2251" mass="254252">MPKAMKKGVASKKMEKKVLLKEAAAKKNLRCAAKTTMAEGEEATLEEMIQWLRAHPAQCSSMLASVKKGVWDGSSSDDEDEDRLAPYMNKIRLISKPKLLDILSDLLPQAHQWLKVLPRKTKKEELAAILAFLVHMSPTSALPTKILSRLLEEFKERWADFGKRAKDWRPISDKVQEFWDHHAYWSIDINSDATEGFLCYGAGVDPTDKKNRVALPSEIVSHATTVENAGSFDGAIIKKGALMRNVVHLLSELGEANRWVRPLFLKEVPGGDGQLGKTKKAPPAEASKIRKKRDADGDALLTPPRFFHPASASAIELDPQSRDAPAMKPFLGWAEVVLSSVSKDFPDWQRSFLGHRSTYFTCCSGLGTAEIACKQIREASAKVFPKPVRLICRYAMDPDPDCQRALLLQDTGHLWSSIYDFFPESKKQKTGGNAESKVRHFCDSFDARIDDPRTNVLFGWLAMVKQHRLFWALHENVWGFPSFDLNIQGGMEMLDAALPEFQVFHLKGSPADWGHIGMARPRVWSIVYHREKVEVLFNPGEVYQILCCTLRKGLGSLPASIFWQHTPPADVVAMENSIREQRQLAALSSGPSDDWSYLLTESQQRHLSGYEAKWRQLHGGPSDLDDGCVFDLSQNPEHCCLWTSRHGSLPTFRRNSKLWVPCLKRFLLPREAALLMGFSGPSLQHVHQNNVGNAMSLQTVGLMILAALLSAAPLPRAAPGGQSIKRLTSGCSTALPWPLIAVSMARQPPNPLVEKCKEVPHLEHLELLFYEDDQKGLLRHKTTGEVVRLPNAFLGLHFNEHGMAYLEIDGAAPMWASSLLKHHLFEDERSCKSEELLERLFVVRKSQAANDGLSLEWLQDHRRSHSLLYPQDTMRGAFEERPLTLLCFQWVPQHECQCYWLLRALTNVKKKVLLKKLRKSWIPAFNARKVAGSTDHKTQGRDDIVWPESAAVPDDRDTRQGHDAFVSTRFMVFLMVLLTKHYRHCKEWLKLVFEQLLPKRVKLRVNNSAQSVRVRHCLVDLGEVTQRSAYKERMRHCKRQVPLRLRQKLRLEEVLHALWPLKDLRWLLWDLIDGVSRELEIGVHLSQFHKAPADKDAFVQSEADMRDPLVRQKRMEAALGKAWNANKRKGSKAPQTEAQRTRLRMQAEAARRFTKTLQRKKERSRYLLSARRLFNNAHFVHVGLDGGRAGGRKRWLYCVLDADTGVSAWAPPLRFQDGGYRPPDSDKGPSAAEQKRLDASSLRFLDSLKLIEATAPTTAQPVVAKQTRGPSYEQVVGLDQTLKCMFPALEEGLGSFSKPAGDRDLRLLPTLVVTSDAGPDLQSALQFLQNGLSVRMVHLWEPRHRLARELENSIAHTVHLKSSLGVAEMILNFSRGPWSGHRWFRVLQEECVDFVLMLEASGTPESSALLHYFRPRIARDLGWSEAETTMEQCQARLRECRFLHARGPSTTSRWDNFHQGWKSLRPELSLLSLLLISYGVKMGFLGGKMSQTRNPGPSIEAPEEDQAGTMKGETRQKLWARCSNKLHCVCMALVNEGLRFDLDAWFFLSLPQSEALHTLRTELQSGPCGAFKAQMSESEGAALDICNRILEQMNSPDVWSFLGLWSGGQLLGGFARQMDLAHPEVRRQAALRKRMLDMMLALLQQKLLYASVPLFSYPQRLVLLASPCEATANAALVHLYRSYSAHQIACRTNSKWCKAYVRRSPFQLQVMKDVTAALQRANWTISKEVTGWVTKVFSGFGATWNEEAFGKARQKEETDNQAHEMADNDLWQTLSFSRVLPAAGLKEVEIREDVPDITWPASLFHIQRRQANERLRRITGPATWSSMTQQSLASAACELALLCDAVESNKVHLLTETADSDRDSPATAPAAAPAPEPEPLAEAPPRREVREGQPAGSAPAESECARESEQSELARDGESARERGERRSESWRSAMLTMGLLVRHKSWSKPRLSMGAWPSNAGVLTMEVHQTAHGGWQVLPVTAERLHWVQVCIFDEWSVQPASAISPLEHSVRTKDTSEHEVPLLWPSGSEKDILEYCAERRFPNVSMTVLKLLLKEEFGQDMGSSDESLVGDLLLSGIKCVLGPSDEKAADALELALHEREKDDAELLDLLQNPLFNEVLQSKQDQQKLEQAIKEAQASQRQVLSITRSIQRLRPAGKKKVKRKAVRFPGDEAWPAEVLQRFAPAEYRMYRDEFNKCIRAFHKSYNWSLSRSWGRCGKESVPARLVLRGVWTRHEALHPNDPCPWDFLDD</sequence>
<accession>A0A812N2M0</accession>
<feature type="region of interest" description="Disordered" evidence="1">
    <location>
        <begin position="271"/>
        <end position="294"/>
    </location>
</feature>
<feature type="region of interest" description="Disordered" evidence="1">
    <location>
        <begin position="1491"/>
        <end position="1510"/>
    </location>
</feature>
<dbReference type="Proteomes" id="UP000604046">
    <property type="component" value="Unassembled WGS sequence"/>
</dbReference>
<feature type="region of interest" description="Disordered" evidence="1">
    <location>
        <begin position="1856"/>
        <end position="1930"/>
    </location>
</feature>
<dbReference type="SUPFAM" id="SSF53335">
    <property type="entry name" value="S-adenosyl-L-methionine-dependent methyltransferases"/>
    <property type="match status" value="1"/>
</dbReference>
<protein>
    <submittedName>
        <fullName evidence="2">Uncharacterized protein</fullName>
    </submittedName>
</protein>
<evidence type="ECO:0000313" key="2">
    <source>
        <dbReference type="EMBL" id="CAE7270177.1"/>
    </source>
</evidence>
<feature type="compositionally biased region" description="Basic and acidic residues" evidence="1">
    <location>
        <begin position="1903"/>
        <end position="1930"/>
    </location>
</feature>
<gene>
    <name evidence="2" type="ORF">SNAT2548_LOCUS14334</name>
</gene>
<dbReference type="EMBL" id="CAJNDS010001657">
    <property type="protein sequence ID" value="CAE7270177.1"/>
    <property type="molecule type" value="Genomic_DNA"/>
</dbReference>
<dbReference type="OrthoDB" id="456487at2759"/>